<evidence type="ECO:0000256" key="1">
    <source>
        <dbReference type="SAM" id="Coils"/>
    </source>
</evidence>
<dbReference type="AlphaFoldDB" id="A0A328YT07"/>
<gene>
    <name evidence="3" type="ORF">CLV55_1017</name>
</gene>
<evidence type="ECO:0000259" key="2">
    <source>
        <dbReference type="PROSITE" id="PS51688"/>
    </source>
</evidence>
<name>A0A328YT07_9FLAO</name>
<keyword evidence="1" id="KW-0175">Coiled coil</keyword>
<organism evidence="3 4">
    <name type="scientific">Flavobacterium aciduliphilum</name>
    <dbReference type="NCBI Taxonomy" id="1101402"/>
    <lineage>
        <taxon>Bacteria</taxon>
        <taxon>Pseudomonadati</taxon>
        <taxon>Bacteroidota</taxon>
        <taxon>Flavobacteriia</taxon>
        <taxon>Flavobacteriales</taxon>
        <taxon>Flavobacteriaceae</taxon>
        <taxon>Flavobacterium</taxon>
    </lineage>
</organism>
<dbReference type="GO" id="GO:0016540">
    <property type="term" value="P:protein autoprocessing"/>
    <property type="evidence" value="ECO:0007669"/>
    <property type="project" value="TreeGrafter"/>
</dbReference>
<dbReference type="Pfam" id="PF13884">
    <property type="entry name" value="Peptidase_S74"/>
    <property type="match status" value="1"/>
</dbReference>
<dbReference type="PANTHER" id="PTHR13029:SF18">
    <property type="entry name" value="MYELIN REGULATORY FACTOR HOMOLOG 1"/>
    <property type="match status" value="1"/>
</dbReference>
<feature type="coiled-coil region" evidence="1">
    <location>
        <begin position="473"/>
        <end position="514"/>
    </location>
</feature>
<evidence type="ECO:0000313" key="3">
    <source>
        <dbReference type="EMBL" id="RAR75312.1"/>
    </source>
</evidence>
<dbReference type="Proteomes" id="UP000248840">
    <property type="component" value="Unassembled WGS sequence"/>
</dbReference>
<dbReference type="PANTHER" id="PTHR13029">
    <property type="match status" value="1"/>
</dbReference>
<protein>
    <submittedName>
        <fullName evidence="3">Endosialidase-like protein</fullName>
    </submittedName>
</protein>
<comment type="caution">
    <text evidence="3">The sequence shown here is derived from an EMBL/GenBank/DDBJ whole genome shotgun (WGS) entry which is preliminary data.</text>
</comment>
<dbReference type="InterPro" id="IPR030392">
    <property type="entry name" value="S74_ICA"/>
</dbReference>
<reference evidence="3 4" key="1">
    <citation type="submission" date="2018-06" db="EMBL/GenBank/DDBJ databases">
        <title>Genomic Encyclopedia of Archaeal and Bacterial Type Strains, Phase II (KMG-II): from individual species to whole genera.</title>
        <authorList>
            <person name="Goeker M."/>
        </authorList>
    </citation>
    <scope>NUCLEOTIDE SEQUENCE [LARGE SCALE GENOMIC DNA]</scope>
    <source>
        <strain evidence="3 4">DSM 25663</strain>
    </source>
</reference>
<dbReference type="GO" id="GO:0043565">
    <property type="term" value="F:sequence-specific DNA binding"/>
    <property type="evidence" value="ECO:0007669"/>
    <property type="project" value="TreeGrafter"/>
</dbReference>
<accession>A0A328YT07</accession>
<keyword evidence="4" id="KW-1185">Reference proteome</keyword>
<dbReference type="RefSeq" id="WP_112111698.1">
    <property type="nucleotide sequence ID" value="NZ_QLSZ01000001.1"/>
</dbReference>
<dbReference type="EMBL" id="QLSZ01000001">
    <property type="protein sequence ID" value="RAR75312.1"/>
    <property type="molecule type" value="Genomic_DNA"/>
</dbReference>
<dbReference type="GO" id="GO:0003700">
    <property type="term" value="F:DNA-binding transcription factor activity"/>
    <property type="evidence" value="ECO:0007669"/>
    <property type="project" value="TreeGrafter"/>
</dbReference>
<evidence type="ECO:0000313" key="4">
    <source>
        <dbReference type="Proteomes" id="UP000248840"/>
    </source>
</evidence>
<dbReference type="GO" id="GO:0045893">
    <property type="term" value="P:positive regulation of DNA-templated transcription"/>
    <property type="evidence" value="ECO:0007669"/>
    <property type="project" value="TreeGrafter"/>
</dbReference>
<proteinExistence type="predicted"/>
<dbReference type="OrthoDB" id="767035at2"/>
<feature type="domain" description="Peptidase S74" evidence="2">
    <location>
        <begin position="327"/>
        <end position="487"/>
    </location>
</feature>
<dbReference type="PROSITE" id="PS51688">
    <property type="entry name" value="ICA"/>
    <property type="match status" value="1"/>
</dbReference>
<dbReference type="InterPro" id="IPR051577">
    <property type="entry name" value="MRF-like"/>
</dbReference>
<sequence length="516" mass="55449">MYVGSATTIPTLLQPLYVDGRMQVANGVIQKGGNTAISNTSDLGLYSCESGDGIRLGTNQAPIRFFSDLNTNGGIGNDWNMTIESNGNVGIGTNFTPTNKLDVQGTIRSVSGGLFSELDTTTGPFLNLNNPLKTTVGAKQNWRIRNAYDSGGSGNGLFFSSYDGSNQNAYDHLFLADNGNVGIGTNNPQQKLEVNGTVMASGDLIASENNATGGNISLLNTTKTVGTSGYNWKLSNTSSGLSFETSMQVPSLVLGDNGNVSIGSGSATTKAKLEIKGFGNPQNISNYGYLSNNQTSITGYMSATQNNIGYSILAESRIAGSEFNAYSDARIKNIKGKSNGKNDLHILKQIEITDYTKKDSIADAGSYKKVIAQQVEKVYPQAVHQTKGFIPNVYKSAQAVDGQINLATDLKPGDKIKLIVATGELEVNVVQVEKGSFKIDKSINDKVFVFGKEVDDFRNVDYEAIAMLNVSATQELIKELESAENKIQNLLKQNQQLEQALTDIESKLKELQINKK</sequence>